<gene>
    <name evidence="2" type="ORF">SAMN05444280_11316</name>
</gene>
<dbReference type="OrthoDB" id="8418771at2"/>
<dbReference type="STRING" id="1168035.SAMN05444280_11316"/>
<organism evidence="2 3">
    <name type="scientific">Tangfeifania diversioriginum</name>
    <dbReference type="NCBI Taxonomy" id="1168035"/>
    <lineage>
        <taxon>Bacteria</taxon>
        <taxon>Pseudomonadati</taxon>
        <taxon>Bacteroidota</taxon>
        <taxon>Bacteroidia</taxon>
        <taxon>Marinilabiliales</taxon>
        <taxon>Prolixibacteraceae</taxon>
        <taxon>Tangfeifania</taxon>
    </lineage>
</organism>
<dbReference type="Proteomes" id="UP000184050">
    <property type="component" value="Unassembled WGS sequence"/>
</dbReference>
<keyword evidence="3" id="KW-1185">Reference proteome</keyword>
<evidence type="ECO:0000313" key="2">
    <source>
        <dbReference type="EMBL" id="SHJ19316.1"/>
    </source>
</evidence>
<name>A0A1M6HAZ3_9BACT</name>
<feature type="region of interest" description="Disordered" evidence="1">
    <location>
        <begin position="75"/>
        <end position="99"/>
    </location>
</feature>
<dbReference type="EMBL" id="FQZE01000013">
    <property type="protein sequence ID" value="SHJ19316.1"/>
    <property type="molecule type" value="Genomic_DNA"/>
</dbReference>
<evidence type="ECO:0008006" key="4">
    <source>
        <dbReference type="Google" id="ProtNLM"/>
    </source>
</evidence>
<evidence type="ECO:0000313" key="3">
    <source>
        <dbReference type="Proteomes" id="UP000184050"/>
    </source>
</evidence>
<sequence>MNNQYNTMVEAVEELKKRGFSQNMSVNEDGKLALTDGKTFPAEEVTLVEYHRFEGETNPSDSSIVYAVETTSGTKGTVVDSYGADGSETTSDFMNKVKQ</sequence>
<dbReference type="RefSeq" id="WP_073168881.1">
    <property type="nucleotide sequence ID" value="NZ_FQZE01000013.1"/>
</dbReference>
<dbReference type="AlphaFoldDB" id="A0A1M6HAZ3"/>
<evidence type="ECO:0000256" key="1">
    <source>
        <dbReference type="SAM" id="MobiDB-lite"/>
    </source>
</evidence>
<reference evidence="2 3" key="1">
    <citation type="submission" date="2016-11" db="EMBL/GenBank/DDBJ databases">
        <authorList>
            <person name="Jaros S."/>
            <person name="Januszkiewicz K."/>
            <person name="Wedrychowicz H."/>
        </authorList>
    </citation>
    <scope>NUCLEOTIDE SEQUENCE [LARGE SCALE GENOMIC DNA]</scope>
    <source>
        <strain evidence="2 3">DSM 27063</strain>
    </source>
</reference>
<accession>A0A1M6HAZ3</accession>
<proteinExistence type="predicted"/>
<protein>
    <recommendedName>
        <fullName evidence="4">Phosphoribosylpyrophosphate synthetase</fullName>
    </recommendedName>
</protein>